<evidence type="ECO:0000313" key="2">
    <source>
        <dbReference type="EMBL" id="ONN42662.1"/>
    </source>
</evidence>
<dbReference type="SUPFAM" id="SSF47413">
    <property type="entry name" value="lambda repressor-like DNA-binding domains"/>
    <property type="match status" value="1"/>
</dbReference>
<protein>
    <submittedName>
        <fullName evidence="2">Transcriptional regulator</fullName>
    </submittedName>
</protein>
<dbReference type="AlphaFoldDB" id="A0A1V2UH83"/>
<dbReference type="InterPro" id="IPR001387">
    <property type="entry name" value="Cro/C1-type_HTH"/>
</dbReference>
<evidence type="ECO:0000259" key="1">
    <source>
        <dbReference type="PROSITE" id="PS50943"/>
    </source>
</evidence>
<dbReference type="Proteomes" id="UP000189299">
    <property type="component" value="Unassembled WGS sequence"/>
</dbReference>
<organism evidence="2 3">
    <name type="scientific">Enterococcus mundtii</name>
    <dbReference type="NCBI Taxonomy" id="53346"/>
    <lineage>
        <taxon>Bacteria</taxon>
        <taxon>Bacillati</taxon>
        <taxon>Bacillota</taxon>
        <taxon>Bacilli</taxon>
        <taxon>Lactobacillales</taxon>
        <taxon>Enterococcaceae</taxon>
        <taxon>Enterococcus</taxon>
    </lineage>
</organism>
<dbReference type="CDD" id="cd00093">
    <property type="entry name" value="HTH_XRE"/>
    <property type="match status" value="1"/>
</dbReference>
<accession>A0A1V2UH83</accession>
<name>A0A1V2UH83_ENTMU</name>
<reference evidence="2 3" key="1">
    <citation type="submission" date="2016-12" db="EMBL/GenBank/DDBJ databases">
        <authorList>
            <person name="Song W.-J."/>
            <person name="Kurnit D.M."/>
        </authorList>
    </citation>
    <scope>NUCLEOTIDE SEQUENCE [LARGE SCALE GENOMIC DNA]</scope>
    <source>
        <strain evidence="2 3">CGB1038-1_S1</strain>
    </source>
</reference>
<dbReference type="Gene3D" id="1.10.260.40">
    <property type="entry name" value="lambda repressor-like DNA-binding domains"/>
    <property type="match status" value="1"/>
</dbReference>
<dbReference type="SMART" id="SM00530">
    <property type="entry name" value="HTH_XRE"/>
    <property type="match status" value="1"/>
</dbReference>
<feature type="domain" description="HTH cro/C1-type" evidence="1">
    <location>
        <begin position="40"/>
        <end position="62"/>
    </location>
</feature>
<evidence type="ECO:0000313" key="3">
    <source>
        <dbReference type="Proteomes" id="UP000189299"/>
    </source>
</evidence>
<dbReference type="OrthoDB" id="9805856at2"/>
<comment type="caution">
    <text evidence="2">The sequence shown here is derived from an EMBL/GenBank/DDBJ whole genome shotgun (WGS) entry which is preliminary data.</text>
</comment>
<sequence>MSELLFNRIKETAKRKKNMNVKEVGLALKIGENAIYSWKKSNPSIDKLQKVADFLDVSTDYLLGRTDTPTTDLSKPQFTVEEALASVMSSDGKPLTEHDRKVLTGIIEAYIENNSDAE</sequence>
<dbReference type="GO" id="GO:0003677">
    <property type="term" value="F:DNA binding"/>
    <property type="evidence" value="ECO:0007669"/>
    <property type="project" value="InterPro"/>
</dbReference>
<dbReference type="PROSITE" id="PS50943">
    <property type="entry name" value="HTH_CROC1"/>
    <property type="match status" value="1"/>
</dbReference>
<gene>
    <name evidence="2" type="ORF">BTN92_10360</name>
</gene>
<dbReference type="EMBL" id="MSTR01000009">
    <property type="protein sequence ID" value="ONN42662.1"/>
    <property type="molecule type" value="Genomic_DNA"/>
</dbReference>
<dbReference type="RefSeq" id="WP_077151687.1">
    <property type="nucleotide sequence ID" value="NZ_CABMMO010000009.1"/>
</dbReference>
<dbReference type="Pfam" id="PF01381">
    <property type="entry name" value="HTH_3"/>
    <property type="match status" value="1"/>
</dbReference>
<dbReference type="InterPro" id="IPR010982">
    <property type="entry name" value="Lambda_DNA-bd_dom_sf"/>
</dbReference>
<proteinExistence type="predicted"/>